<dbReference type="Proteomes" id="UP000033935">
    <property type="component" value="Unassembled WGS sequence"/>
</dbReference>
<sequence>MTQVSHKAKRWIGGGLAVVFILGLVVFGLFATRTHVFATDTEVIFAGGEAAAGAAEGSCLTAGATPATCPPTGIKKSLEVVGGKIVSPAFRIALIQALLNLSQFVANRLAYEAAVYIASGGPGEDSMFYQREPVDAWKDFGLDIAGEAVGSISELSSKDLGIEFNLCQPSNPSLQLALAIGIKQKYKPAEPKCDILEVGKNWTKIYTNFIQTLEDPDALQKAVLTKFAETLKPGKNELSATLRINIAIDQKVHEQKLLKFLQQNQNQYKSVKDFITGNVKTPSETLQGEFESKLKEVNGDQTKIKVGELVNAGELIGGLALSTASTFTNTLLSQLMNRIYTGLFDSEPIPDPFDEEALGGGDKAAAQERFASIIATHPIATGEYNALSEFVVCTAEGVTNRGLYNCVMDVNFLAAVSRGNSGSALTVQEAIDEGLLDGNRPLISPENEPANQDPYCYTYGYCYANLVKLRKVRVLPIGWELAALRNSQTNPATLQEVIDGFNDCTEDGTIGPSNALNSDTKWCHLIDPNWVLKYPETQCRAIVNGEIRLSALSPGRSSVCVDAPSCIGENNDGVCTDGYGYCVQEKNVWRFRGDECPAQYASCLSFQNTQTGDPGDFLVNTVDYSVCDQNNAGCQWYRTNKYLDDAGTSDDTSDDTYVWLPEGEVYITTDVDNTTPDHDDDLNYQTTTGGSASPAIYNYTSDSGETYRYTTYTYEDRLYLTYNAQTCSDSDAGCTKLYEFGENLLLNHIQNPSFEDDTDEDGFPDYWVQTAIGGSSQKIVEDGAVVGTSMFQTDNSGFYQYVPLQANNFYTLSFYAKTVSTSAGSTTLSLSLEDKNGSTISIAGTSYQGDCSPVSNIYSILLNSGNASQFTSGEWSRFDCTFTTPSNTAQANISITSDELLLDGIQLELGEDVHTFTEGYSSTPVAAYYKMAPDYLGCSGVFDDPSECDEYTQVCQAQDVGCNLYTPEDGDPSIPAIISELDQCPSECVGYTTYKQEATDYESESFPLYFIASNASSCSQQYVGCDSFTNLDAVDAGGESIEYYTSLRSCLSSSIADGSNSQKTSATFFTWEGSDNEGYQLQTWVLLESNLSATTGIFTQDPFTAESHPDFAPCTHIQMLSENEVTCDDGSTNMAEDVWGNDQCDEHADIFENPDCREFFDTQGNMHYREYSQTISLSDECSPYRKDEGNKIDCGNSGGYWTDQGFCRYYALPAESVSCPAEQNGCRQYTGGTGRNAATILDETFEGGTYEDFVMAQTGDTPEVSISNESVATQGHSLRVKVATADTAGIETVQVYLGPSKTSTYDQDTGTTCMGVVGATGCEVANDVDSDGSFDETCVVSDGEESCGTLTTSLVAGKTFVLDFWAKGNGNIFVTLEEEGGDGQTRDFSNPTKMISALSDLTPVALDGAWTLYSLGPLDTSAFETFDENAVLRFSSTASSTASEFYLDNITLKQVEENITLIKDSWVVPSTCDQTSSGVDSPQYYLGCEAYTDQNGIDAALYQFSDICSEEVVGCEGFFDTANSDSTYQEIYNARCVYSTDLDLLDGETVVSNTACKVNDKEYCTISTGRGYCLFDVAEVFEQPLPLNNPSANLYFGIVYGPETVVVEGDTPVYLVADSHFACASGAMGCEEVGLPTYNQDHSVVESFESGYYINIPSDYGNILCDHEALFCEEWSSTKDGNFYFKDPQNKTCEYKTTVSIENRSYSGWFRTGVSEPCYWEDKDDSGDFDIDLDESYLIAGEQFGVWRNGDEDDGDDDLWDSYGGWVASCESKYDLCTEFIDVVDTESGNKISGQSYYFTNDELLDESNLTDGQRCNGQVSQKFGCALFNNSTISELSYNAGASYVSSIHADVLYGRDQNALVDPISCALEDGGVFTISESNAKIITGSSSDTEIDLCARRCSYQVASGDSLATGSSDVGSTSTSYYERSCLVNSDCPILTTTLGESATGSCMDVTNAYALEDDSNEILKVNRDRTCSAWLACESSRTSWNTSTNKYDLVCDSVNLCTEGTVQGDRALCTQWDETDPSILSAYAYSARDVNWTGFEYSGNAIPNQLPIETYDQFNIAPQAVCVDSLGDVGLDQTNENGLSMSCRTFEDCPLAPVSCHTDADCTNASYGACDEDSNTCYYRCQNSNETDYRLVYNAGPCDARESGSGNGGLCYVGHCSQTGAACGTSGDCADTESCVVGYCQATADTNCLNEDCSCNPDKNETNGTNIDCVGATAGTSSAVVSTPICDPVQFVCVNELTSDETTRDACVTTSQCGTSTTRSSYDCISADTSTAGSCFNDRCLSDIVDENGDRKADRLVVSDARGESCRAYPEVDSPFPASVVSSWLRYDGTDIEDEGTSPVSVSSGFEDTPSVQHSLPYNYVNGFQDSNVCGIDADGNVVDCLCSYEKVKYGGGSGYRYYEIGTGIDSEDIPDGICAGGSVAGIPCISDEDCTFNNQIGSCSYLSRVDTLYGWAGYCIERDTSIQTLGSSAQEDQACLSWLPVDQLTGATDLYAKYTSAGFVPQNTYYCAEVGLTYDIGTTEIGCAEIQDNNCNDDSWAEFKDEADNSDNKQDDCIAAVWCPDGYFAVMTGCGAQGYDQMCMDTDNDCPFFCVPKYSYKTGTDSGIGETGDPCLAPDQIQNLIDTNTYKIYLPDVGDHWSSPKPDTYVYVMESYISGSFEKARKYYDDCQVRGVLDGSAGNINQYYTPRTSIGEVTVSGGSGTRGYRDLDFNYQPYAACTSLVQVSNKTLEEDNEGTLPFDTYNAAWTGRLWKNTEKNGFLGIEDPLDDDSHFGYAYSTLLSPYGAALDYFEKALDVDPYPHPLVMCKSDTSEQVIPTVGLTCPSGSSVPSTSLAGEEARAYQNVSVYTNSDVFSEYCANSECDCEGDNNRTNNDLCNYDHDLKATISCGNGVCENDDKTVCSFQDTNENGYDDACGDASACSGVCLGGPEDGQTCQTSIECQPNYCTGSSSYDGDNPDLVAWCVASGGAPIYTLSSGEPSESIARLSEIFGRMYRLITYTDGYEGISDVQSTNLNFDQTFGSFEILELDELSTPGLDGWQWDGRSIREDAQDYVPVIISVGDCEGAECYEETKGKFTVNEVDAGVIEAEGSKRATVNFFAYADSEQMPIRRVVVDWGDDFTGINGTLPWPTGSYSGSIAKDNFYKNHRGLDLISDTEGCTEGATEFGETPEACSSSYLSFTHDYTCTTGRLQDLTSASERACEFNADGRLLNSPCYDGNYCVFQPRVHVMDNWGWCTGLCTSGADETEGCFTGELPNGSTQDECDIESCPSEGESSSCEDYSAGTTNPWKNFDGSIYILAE</sequence>
<feature type="transmembrane region" description="Helical" evidence="1">
    <location>
        <begin position="12"/>
        <end position="31"/>
    </location>
</feature>
<dbReference type="EMBL" id="LBWG01000020">
    <property type="protein sequence ID" value="KKR03742.1"/>
    <property type="molecule type" value="Genomic_DNA"/>
</dbReference>
<name>A0A0G0QQ34_9BACT</name>
<reference evidence="2 3" key="1">
    <citation type="journal article" date="2015" name="Nature">
        <title>rRNA introns, odd ribosomes, and small enigmatic genomes across a large radiation of phyla.</title>
        <authorList>
            <person name="Brown C.T."/>
            <person name="Hug L.A."/>
            <person name="Thomas B.C."/>
            <person name="Sharon I."/>
            <person name="Castelle C.J."/>
            <person name="Singh A."/>
            <person name="Wilkins M.J."/>
            <person name="Williams K.H."/>
            <person name="Banfield J.F."/>
        </authorList>
    </citation>
    <scope>NUCLEOTIDE SEQUENCE [LARGE SCALE GENOMIC DNA]</scope>
</reference>
<evidence type="ECO:0000256" key="1">
    <source>
        <dbReference type="SAM" id="Phobius"/>
    </source>
</evidence>
<protein>
    <submittedName>
        <fullName evidence="2">Uncharacterized protein</fullName>
    </submittedName>
</protein>
<evidence type="ECO:0000313" key="3">
    <source>
        <dbReference type="Proteomes" id="UP000033935"/>
    </source>
</evidence>
<keyword evidence="1" id="KW-1133">Transmembrane helix</keyword>
<dbReference type="Gene3D" id="2.60.120.260">
    <property type="entry name" value="Galactose-binding domain-like"/>
    <property type="match status" value="2"/>
</dbReference>
<keyword evidence="1" id="KW-0812">Transmembrane</keyword>
<proteinExistence type="predicted"/>
<organism evidence="2 3">
    <name type="scientific">Candidatus Uhrbacteria bacterium GW2011_GWF2_39_13</name>
    <dbReference type="NCBI Taxonomy" id="1618995"/>
    <lineage>
        <taxon>Bacteria</taxon>
        <taxon>Candidatus Uhriibacteriota</taxon>
    </lineage>
</organism>
<gene>
    <name evidence="2" type="ORF">UT30_C0020G0011</name>
</gene>
<accession>A0A0G0QQ34</accession>
<evidence type="ECO:0000313" key="2">
    <source>
        <dbReference type="EMBL" id="KKR03742.1"/>
    </source>
</evidence>
<comment type="caution">
    <text evidence="2">The sequence shown here is derived from an EMBL/GenBank/DDBJ whole genome shotgun (WGS) entry which is preliminary data.</text>
</comment>
<keyword evidence="1" id="KW-0472">Membrane</keyword>